<organism evidence="1 2">
    <name type="scientific">Stegodyphus mimosarum</name>
    <name type="common">African social velvet spider</name>
    <dbReference type="NCBI Taxonomy" id="407821"/>
    <lineage>
        <taxon>Eukaryota</taxon>
        <taxon>Metazoa</taxon>
        <taxon>Ecdysozoa</taxon>
        <taxon>Arthropoda</taxon>
        <taxon>Chelicerata</taxon>
        <taxon>Arachnida</taxon>
        <taxon>Araneae</taxon>
        <taxon>Araneomorphae</taxon>
        <taxon>Entelegynae</taxon>
        <taxon>Eresoidea</taxon>
        <taxon>Eresidae</taxon>
        <taxon>Stegodyphus</taxon>
    </lineage>
</organism>
<sequence length="49" mass="5800">RYTLKSANYNIVLKYQLRTWPCDKHLAECNTSIKIITYSDNITPCVLFF</sequence>
<gene>
    <name evidence="1" type="ORF">X975_07993</name>
</gene>
<evidence type="ECO:0000313" key="2">
    <source>
        <dbReference type="Proteomes" id="UP000054359"/>
    </source>
</evidence>
<accession>A0A087UPG6</accession>
<reference evidence="1 2" key="1">
    <citation type="submission" date="2013-11" db="EMBL/GenBank/DDBJ databases">
        <title>Genome sequencing of Stegodyphus mimosarum.</title>
        <authorList>
            <person name="Bechsgaard J."/>
        </authorList>
    </citation>
    <scope>NUCLEOTIDE SEQUENCE [LARGE SCALE GENOMIC DNA]</scope>
</reference>
<keyword evidence="2" id="KW-1185">Reference proteome</keyword>
<dbReference type="Proteomes" id="UP000054359">
    <property type="component" value="Unassembled WGS sequence"/>
</dbReference>
<evidence type="ECO:0000313" key="1">
    <source>
        <dbReference type="EMBL" id="KFM79255.1"/>
    </source>
</evidence>
<feature type="non-terminal residue" evidence="1">
    <location>
        <position position="1"/>
    </location>
</feature>
<dbReference type="AlphaFoldDB" id="A0A087UPG6"/>
<protein>
    <submittedName>
        <fullName evidence="1">Uncharacterized protein</fullName>
    </submittedName>
</protein>
<feature type="non-terminal residue" evidence="1">
    <location>
        <position position="49"/>
    </location>
</feature>
<dbReference type="EMBL" id="KK120875">
    <property type="protein sequence ID" value="KFM79255.1"/>
    <property type="molecule type" value="Genomic_DNA"/>
</dbReference>
<proteinExistence type="predicted"/>
<name>A0A087UPG6_STEMI</name>